<keyword evidence="1" id="KW-0712">Selenocysteine</keyword>
<organism evidence="3 4">
    <name type="scientific">Dorea formicigenerans</name>
    <dbReference type="NCBI Taxonomy" id="39486"/>
    <lineage>
        <taxon>Bacteria</taxon>
        <taxon>Bacillati</taxon>
        <taxon>Bacillota</taxon>
        <taxon>Clostridia</taxon>
        <taxon>Lachnospirales</taxon>
        <taxon>Lachnospiraceae</taxon>
        <taxon>Dorea</taxon>
    </lineage>
</organism>
<evidence type="ECO:0000313" key="3">
    <source>
        <dbReference type="EMBL" id="RGK77756.1"/>
    </source>
</evidence>
<keyword evidence="2" id="KW-0560">Oxidoreductase</keyword>
<reference evidence="3 4" key="1">
    <citation type="submission" date="2018-08" db="EMBL/GenBank/DDBJ databases">
        <title>A genome reference for cultivated species of the human gut microbiota.</title>
        <authorList>
            <person name="Zou Y."/>
            <person name="Xue W."/>
            <person name="Luo G."/>
        </authorList>
    </citation>
    <scope>NUCLEOTIDE SEQUENCE [LARGE SCALE GENOMIC DNA]</scope>
    <source>
        <strain evidence="3 4">TF09-3</strain>
    </source>
</reference>
<dbReference type="InterPro" id="IPR010187">
    <property type="entry name" value="Various_sel_PB"/>
</dbReference>
<accession>A0A3E4PCB8</accession>
<dbReference type="EMBL" id="QSRA01000038">
    <property type="protein sequence ID" value="RGK77756.1"/>
    <property type="molecule type" value="Genomic_DNA"/>
</dbReference>
<name>A0A3E4PCB8_9FIRM</name>
<proteinExistence type="predicted"/>
<evidence type="ECO:0000256" key="1">
    <source>
        <dbReference type="ARBA" id="ARBA00022933"/>
    </source>
</evidence>
<dbReference type="NCBIfam" id="TIGR01918">
    <property type="entry name" value="various_sel_PB"/>
    <property type="match status" value="1"/>
</dbReference>
<comment type="caution">
    <text evidence="3">The sequence shown here is derived from an EMBL/GenBank/DDBJ whole genome shotgun (WGS) entry which is preliminary data.</text>
</comment>
<dbReference type="Pfam" id="PF07355">
    <property type="entry name" value="GRDB"/>
    <property type="match status" value="1"/>
</dbReference>
<gene>
    <name evidence="3" type="ORF">DXC93_16395</name>
</gene>
<sequence>MTEKIRVVHYINQFYGGYGGEDTASMGIVIKEEPVGPGLALAKNLGENYEIVATVICGDNYIAENTDEVCRQLIDTVKKYKGQLFVAGPGFNAGRYGIGCGAATSAVTRTLKIPAVTALYAENPGTDLYKDQCYILQTENNAAKMRQVVKQVAVFAKRLVEGDFIGDGKKEGYHGSGPEIEIDYTIPAPKRALAMLLKKYHHENFYTEVIMPNHEDIPLPVLDKPLDEIKIAVVTDGGLVPKGNPDNQVPTNSKYYKIYDTHGVDTLNAKDYEVSHQGYNNAFVLADPNRLVPVDALMKLKKEGKIGEVYQKFYSTAGVMTPMEMGKKFGEGIAKDMKENGVDAAILTST</sequence>
<evidence type="ECO:0000313" key="4">
    <source>
        <dbReference type="Proteomes" id="UP000261324"/>
    </source>
</evidence>
<evidence type="ECO:0000256" key="2">
    <source>
        <dbReference type="ARBA" id="ARBA00023002"/>
    </source>
</evidence>
<protein>
    <submittedName>
        <fullName evidence="3">Glycine/betaine/sarcosine/D-proline family reductase selenoprotein B</fullName>
    </submittedName>
</protein>
<dbReference type="Proteomes" id="UP000261324">
    <property type="component" value="Unassembled WGS sequence"/>
</dbReference>
<dbReference type="AlphaFoldDB" id="A0A3E4PCB8"/>
<dbReference type="GO" id="GO:0050485">
    <property type="term" value="F:oxidoreductase activity, acting on X-H and Y-H to form an X-Y bond, with a disulfide as acceptor"/>
    <property type="evidence" value="ECO:0007669"/>
    <property type="project" value="InterPro"/>
</dbReference>